<dbReference type="Pfam" id="PF00077">
    <property type="entry name" value="RVP"/>
    <property type="match status" value="1"/>
</dbReference>
<dbReference type="InterPro" id="IPR021109">
    <property type="entry name" value="Peptidase_aspartic_dom_sf"/>
</dbReference>
<comment type="function">
    <text evidence="1">Nucleocapsid protein p14: Nucleocapsid protein.</text>
</comment>
<gene>
    <name evidence="17" type="primary">prot</name>
</gene>
<dbReference type="MEROPS" id="A02.009"/>
<dbReference type="InterPro" id="IPR029054">
    <property type="entry name" value="dUTPase-like"/>
</dbReference>
<dbReference type="SUPFAM" id="SSF50630">
    <property type="entry name" value="Acid proteases"/>
    <property type="match status" value="1"/>
</dbReference>
<dbReference type="PROSITE" id="PS00141">
    <property type="entry name" value="ASP_PROTEASE"/>
    <property type="match status" value="1"/>
</dbReference>
<evidence type="ECO:0000256" key="13">
    <source>
        <dbReference type="ARBA" id="ARBA00043244"/>
    </source>
</evidence>
<comment type="function">
    <text evidence="2">Enhances the activity of the reverse transcriptase. May be part of the mature RT.</text>
</comment>
<dbReference type="PROSITE" id="PS50174">
    <property type="entry name" value="G_PATCH"/>
    <property type="match status" value="1"/>
</dbReference>
<organism evidence="17">
    <name type="scientific">Simian endogenous retrovirus</name>
    <dbReference type="NCBI Taxonomy" id="1048243"/>
    <lineage>
        <taxon>Viruses</taxon>
        <taxon>Riboviria</taxon>
        <taxon>Pararnavirae</taxon>
        <taxon>Artverviricota</taxon>
        <taxon>Revtraviricetes</taxon>
        <taxon>Ortervirales</taxon>
        <taxon>Retroviridae</taxon>
        <taxon>Orthoretrovirinae</taxon>
        <taxon>Betaretrovirus</taxon>
        <taxon>Betaretrovirus maspfimon</taxon>
        <taxon>Mason-Pfizer monkey virus</taxon>
    </lineage>
</organism>
<dbReference type="EMBL" id="U85505">
    <property type="protein sequence ID" value="AAC97564.1"/>
    <property type="molecule type" value="Genomic_DNA"/>
</dbReference>
<dbReference type="Proteomes" id="UP000114147">
    <property type="component" value="Segment"/>
</dbReference>
<dbReference type="CDD" id="cd05482">
    <property type="entry name" value="HIV_retropepsin_like"/>
    <property type="match status" value="1"/>
</dbReference>
<dbReference type="Gene3D" id="2.40.70.10">
    <property type="entry name" value="Acid Proteases"/>
    <property type="match status" value="1"/>
</dbReference>
<feature type="domain" description="G-patch" evidence="15">
    <location>
        <begin position="270"/>
        <end position="314"/>
    </location>
</feature>
<dbReference type="SUPFAM" id="SSF51283">
    <property type="entry name" value="dUTPase-like"/>
    <property type="match status" value="1"/>
</dbReference>
<dbReference type="Pfam" id="PF01585">
    <property type="entry name" value="G-patch"/>
    <property type="match status" value="1"/>
</dbReference>
<name>O41289_MPMV</name>
<dbReference type="SMART" id="SM00443">
    <property type="entry name" value="G_patch"/>
    <property type="match status" value="1"/>
</dbReference>
<evidence type="ECO:0000256" key="7">
    <source>
        <dbReference type="ARBA" id="ARBA00022758"/>
    </source>
</evidence>
<keyword evidence="8" id="KW-0378">Hydrolase</keyword>
<evidence type="ECO:0000256" key="3">
    <source>
        <dbReference type="ARBA" id="ARBA00011233"/>
    </source>
</evidence>
<dbReference type="PANTHER" id="PTHR19422:SF123">
    <property type="entry name" value="RT1 CLASS I, LOCUS CE15"/>
    <property type="match status" value="1"/>
</dbReference>
<evidence type="ECO:0000256" key="14">
    <source>
        <dbReference type="SAM" id="MobiDB-lite"/>
    </source>
</evidence>
<dbReference type="Pfam" id="PF00692">
    <property type="entry name" value="dUTPase"/>
    <property type="match status" value="1"/>
</dbReference>
<keyword evidence="7" id="KW-0688">Ribosomal frameshifting</keyword>
<keyword evidence="6" id="KW-0064">Aspartyl protease</keyword>
<dbReference type="InterPro" id="IPR000467">
    <property type="entry name" value="G_patch_dom"/>
</dbReference>
<reference evidence="17" key="1">
    <citation type="journal article" date="1997" name="J. Virol.">
        <title>Complete nucleotide sequence of simian endogenous type D retrovirus with intact genome organization: evidence for ancestry to simian retrovirus and baboon endogenous virus.</title>
        <authorList>
            <person name="van der Kuyl A.C."/>
            <person name="Mang R."/>
            <person name="Dekker J.T."/>
            <person name="Goudsmit J."/>
        </authorList>
    </citation>
    <scope>NUCLEOTIDE SEQUENCE [LARGE SCALE GENOMIC DNA]</scope>
</reference>
<comment type="similarity">
    <text evidence="10">Belongs to the peptidase A2 family. HERV class-II K(HML-2) subfamily.</text>
</comment>
<dbReference type="InterPro" id="IPR036157">
    <property type="entry name" value="dUTPase-like_sf"/>
</dbReference>
<feature type="region of interest" description="Disordered" evidence="14">
    <location>
        <begin position="1"/>
        <end position="23"/>
    </location>
</feature>
<evidence type="ECO:0000256" key="2">
    <source>
        <dbReference type="ARBA" id="ARBA00004001"/>
    </source>
</evidence>
<accession>O41289</accession>
<keyword evidence="5 17" id="KW-0645">Protease</keyword>
<evidence type="ECO:0000256" key="1">
    <source>
        <dbReference type="ARBA" id="ARBA00003295"/>
    </source>
</evidence>
<dbReference type="PROSITE" id="PS50175">
    <property type="entry name" value="ASP_PROT_RETROV"/>
    <property type="match status" value="1"/>
</dbReference>
<dbReference type="GO" id="GO:0003677">
    <property type="term" value="F:DNA binding"/>
    <property type="evidence" value="ECO:0007669"/>
    <property type="project" value="UniProtKB-KW"/>
</dbReference>
<evidence type="ECO:0000259" key="16">
    <source>
        <dbReference type="PROSITE" id="PS50175"/>
    </source>
</evidence>
<proteinExistence type="inferred from homology"/>
<dbReference type="CDD" id="cd07557">
    <property type="entry name" value="trimeric_dUTPase"/>
    <property type="match status" value="1"/>
</dbReference>
<keyword evidence="9" id="KW-0238">DNA-binding</keyword>
<dbReference type="InterPro" id="IPR033704">
    <property type="entry name" value="dUTPase_trimeric"/>
</dbReference>
<dbReference type="InterPro" id="IPR001995">
    <property type="entry name" value="Peptidase_A2_cat"/>
</dbReference>
<evidence type="ECO:0000256" key="6">
    <source>
        <dbReference type="ARBA" id="ARBA00022750"/>
    </source>
</evidence>
<dbReference type="Gene3D" id="2.70.40.10">
    <property type="match status" value="1"/>
</dbReference>
<sequence length="314" mass="34294">SRKSFISQAGKRDEGPAPGPETSIWGSQLCSSQQQQYISKLSRATPGSAGLDLSSTSHTVLTPEMGPQTLNTGIYGPLPPNTFGLLLGRSSVTMRGLQVLPGVIDNDYEGEIKIMARAIDNIITVPQGVRIAQLILLPLVKTDNNIQHSNRNIKGFGSSDIYWVQPITNQKPSLTLWLDGKAFTGLIDTGADVTIIKQEDWPSHWPTTETLTHLRGIGQSSNPKQSSKYLTWTDKENNSGLIKPFVIPYLPVNLWGRDLLAQMKIIMCSPNDIVIAQMLTQGYTPGKGLGKRENGIPQPILVSGQFDKKGFGNF</sequence>
<dbReference type="GO" id="GO:0075523">
    <property type="term" value="P:viral translational frameshifting"/>
    <property type="evidence" value="ECO:0007669"/>
    <property type="project" value="UniProtKB-KW"/>
</dbReference>
<evidence type="ECO:0000313" key="17">
    <source>
        <dbReference type="EMBL" id="AAC97564.1"/>
    </source>
</evidence>
<dbReference type="GO" id="GO:0006508">
    <property type="term" value="P:proteolysis"/>
    <property type="evidence" value="ECO:0007669"/>
    <property type="project" value="UniProtKB-KW"/>
</dbReference>
<evidence type="ECO:0000256" key="11">
    <source>
        <dbReference type="ARBA" id="ARBA00038675"/>
    </source>
</evidence>
<dbReference type="InterPro" id="IPR051592">
    <property type="entry name" value="HERV-K_Pro_peptidase_A2"/>
</dbReference>
<feature type="domain" description="Peptidase A2" evidence="16">
    <location>
        <begin position="183"/>
        <end position="259"/>
    </location>
</feature>
<dbReference type="GO" id="GO:0004190">
    <property type="term" value="F:aspartic-type endopeptidase activity"/>
    <property type="evidence" value="ECO:0007669"/>
    <property type="project" value="UniProtKB-KW"/>
</dbReference>
<evidence type="ECO:0000256" key="10">
    <source>
        <dbReference type="ARBA" id="ARBA00038141"/>
    </source>
</evidence>
<dbReference type="InterPro" id="IPR018061">
    <property type="entry name" value="Retropepsins"/>
</dbReference>
<evidence type="ECO:0000256" key="8">
    <source>
        <dbReference type="ARBA" id="ARBA00022801"/>
    </source>
</evidence>
<comment type="subunit">
    <text evidence="11">Active as a homodimer.</text>
</comment>
<evidence type="ECO:0000256" key="4">
    <source>
        <dbReference type="ARBA" id="ARBA00011738"/>
    </source>
</evidence>
<dbReference type="InterPro" id="IPR034170">
    <property type="entry name" value="Retropepsin-like_cat_dom"/>
</dbReference>
<evidence type="ECO:0000256" key="9">
    <source>
        <dbReference type="ARBA" id="ARBA00023125"/>
    </source>
</evidence>
<dbReference type="PANTHER" id="PTHR19422">
    <property type="entry name" value="GAG RETROVIRAL POLYPROTEIN"/>
    <property type="match status" value="1"/>
</dbReference>
<comment type="subunit">
    <text evidence="4">Homodimer.</text>
</comment>
<evidence type="ECO:0000259" key="15">
    <source>
        <dbReference type="PROSITE" id="PS50174"/>
    </source>
</evidence>
<feature type="non-terminal residue" evidence="17">
    <location>
        <position position="1"/>
    </location>
</feature>
<protein>
    <recommendedName>
        <fullName evidence="13">Protease</fullName>
    </recommendedName>
    <alternativeName>
        <fullName evidence="12">Proteinase</fullName>
    </alternativeName>
</protein>
<evidence type="ECO:0000256" key="12">
    <source>
        <dbReference type="ARBA" id="ARBA00042135"/>
    </source>
</evidence>
<comment type="subunit">
    <text evidence="3">Homotrimer.</text>
</comment>
<evidence type="ECO:0000256" key="5">
    <source>
        <dbReference type="ARBA" id="ARBA00022670"/>
    </source>
</evidence>
<dbReference type="InterPro" id="IPR001969">
    <property type="entry name" value="Aspartic_peptidase_AS"/>
</dbReference>